<dbReference type="GO" id="GO:0006865">
    <property type="term" value="P:amino acid transport"/>
    <property type="evidence" value="ECO:0007669"/>
    <property type="project" value="UniProtKB-KW"/>
</dbReference>
<keyword evidence="3 8" id="KW-0813">Transport</keyword>
<dbReference type="Pfam" id="PF00528">
    <property type="entry name" value="BPD_transp_1"/>
    <property type="match status" value="1"/>
</dbReference>
<dbReference type="InterPro" id="IPR000515">
    <property type="entry name" value="MetI-like"/>
</dbReference>
<keyword evidence="6 8" id="KW-1133">Transmembrane helix</keyword>
<evidence type="ECO:0000256" key="1">
    <source>
        <dbReference type="ARBA" id="ARBA00004651"/>
    </source>
</evidence>
<dbReference type="Gene3D" id="1.10.3720.10">
    <property type="entry name" value="MetI-like"/>
    <property type="match status" value="1"/>
</dbReference>
<keyword evidence="4 8" id="KW-0812">Transmembrane</keyword>
<dbReference type="RefSeq" id="WP_153406730.1">
    <property type="nucleotide sequence ID" value="NZ_ML762451.1"/>
</dbReference>
<dbReference type="AlphaFoldDB" id="A0A7C8GQP9"/>
<gene>
    <name evidence="10" type="ORF">F9U64_20440</name>
</gene>
<dbReference type="PROSITE" id="PS50928">
    <property type="entry name" value="ABC_TM1"/>
    <property type="match status" value="1"/>
</dbReference>
<dbReference type="InterPro" id="IPR035906">
    <property type="entry name" value="MetI-like_sf"/>
</dbReference>
<feature type="domain" description="ABC transmembrane type-1" evidence="9">
    <location>
        <begin position="22"/>
        <end position="205"/>
    </location>
</feature>
<dbReference type="FunFam" id="1.10.3720.10:FF:000001">
    <property type="entry name" value="Glycine betaine ABC transporter, permease"/>
    <property type="match status" value="1"/>
</dbReference>
<feature type="transmembrane region" description="Helical" evidence="8">
    <location>
        <begin position="183"/>
        <end position="204"/>
    </location>
</feature>
<dbReference type="EMBL" id="WEID01000113">
    <property type="protein sequence ID" value="KAB8126215.1"/>
    <property type="molecule type" value="Genomic_DNA"/>
</dbReference>
<evidence type="ECO:0000259" key="9">
    <source>
        <dbReference type="PROSITE" id="PS50928"/>
    </source>
</evidence>
<dbReference type="SUPFAM" id="SSF161098">
    <property type="entry name" value="MetI-like"/>
    <property type="match status" value="1"/>
</dbReference>
<accession>A0A7C8GQP9</accession>
<comment type="caution">
    <text evidence="10">The sequence shown here is derived from an EMBL/GenBank/DDBJ whole genome shotgun (WGS) entry which is preliminary data.</text>
</comment>
<comment type="subcellular location">
    <subcellularLocation>
        <location evidence="1 8">Cell membrane</location>
        <topology evidence="1 8">Multi-pass membrane protein</topology>
    </subcellularLocation>
</comment>
<comment type="similarity">
    <text evidence="2">Belongs to the binding-protein-dependent transport system permease family. CysTW subfamily.</text>
</comment>
<evidence type="ECO:0000256" key="4">
    <source>
        <dbReference type="ARBA" id="ARBA00022692"/>
    </source>
</evidence>
<reference evidence="10 11" key="1">
    <citation type="submission" date="2019-10" db="EMBL/GenBank/DDBJ databases">
        <title>Gracilibacillus sp. nov. isolated from rice seeds.</title>
        <authorList>
            <person name="He S."/>
        </authorList>
    </citation>
    <scope>NUCLEOTIDE SEQUENCE [LARGE SCALE GENOMIC DNA]</scope>
    <source>
        <strain evidence="10 11">TD8</strain>
    </source>
</reference>
<feature type="transmembrane region" description="Helical" evidence="8">
    <location>
        <begin position="26"/>
        <end position="50"/>
    </location>
</feature>
<proteinExistence type="inferred from homology"/>
<keyword evidence="7 8" id="KW-0472">Membrane</keyword>
<evidence type="ECO:0000256" key="6">
    <source>
        <dbReference type="ARBA" id="ARBA00022989"/>
    </source>
</evidence>
<dbReference type="PANTHER" id="PTHR30177">
    <property type="entry name" value="GLYCINE BETAINE/L-PROLINE TRANSPORT SYSTEM PERMEASE PROTEIN PROW"/>
    <property type="match status" value="1"/>
</dbReference>
<name>A0A7C8GQP9_9BACI</name>
<evidence type="ECO:0000256" key="3">
    <source>
        <dbReference type="ARBA" id="ARBA00022448"/>
    </source>
</evidence>
<keyword evidence="11" id="KW-1185">Reference proteome</keyword>
<dbReference type="PANTHER" id="PTHR30177:SF4">
    <property type="entry name" value="OSMOPROTECTANT IMPORT PERMEASE PROTEIN OSMW"/>
    <property type="match status" value="1"/>
</dbReference>
<feature type="transmembrane region" description="Helical" evidence="8">
    <location>
        <begin position="70"/>
        <end position="94"/>
    </location>
</feature>
<feature type="transmembrane region" description="Helical" evidence="8">
    <location>
        <begin position="140"/>
        <end position="163"/>
    </location>
</feature>
<dbReference type="CDD" id="cd06261">
    <property type="entry name" value="TM_PBP2"/>
    <property type="match status" value="1"/>
</dbReference>
<dbReference type="GO" id="GO:0055085">
    <property type="term" value="P:transmembrane transport"/>
    <property type="evidence" value="ECO:0007669"/>
    <property type="project" value="InterPro"/>
</dbReference>
<evidence type="ECO:0000256" key="7">
    <source>
        <dbReference type="ARBA" id="ARBA00023136"/>
    </source>
</evidence>
<dbReference type="OrthoDB" id="9801163at2"/>
<evidence type="ECO:0000256" key="5">
    <source>
        <dbReference type="ARBA" id="ARBA00022970"/>
    </source>
</evidence>
<evidence type="ECO:0000256" key="2">
    <source>
        <dbReference type="ARBA" id="ARBA00007069"/>
    </source>
</evidence>
<evidence type="ECO:0000313" key="10">
    <source>
        <dbReference type="EMBL" id="KAB8126215.1"/>
    </source>
</evidence>
<evidence type="ECO:0000256" key="8">
    <source>
        <dbReference type="RuleBase" id="RU363032"/>
    </source>
</evidence>
<dbReference type="InterPro" id="IPR051204">
    <property type="entry name" value="ABC_transp_perm/SBD"/>
</dbReference>
<organism evidence="10 11">
    <name type="scientific">Gracilibacillus oryzae</name>
    <dbReference type="NCBI Taxonomy" id="1672701"/>
    <lineage>
        <taxon>Bacteria</taxon>
        <taxon>Bacillati</taxon>
        <taxon>Bacillota</taxon>
        <taxon>Bacilli</taxon>
        <taxon>Bacillales</taxon>
        <taxon>Bacillaceae</taxon>
        <taxon>Gracilibacillus</taxon>
    </lineage>
</organism>
<protein>
    <submittedName>
        <fullName evidence="10">ABC transporter permease</fullName>
    </submittedName>
</protein>
<sequence length="215" mass="22935">MGFLQELSQYMVENSSLLLELTIQHILMVGYGIALALVIGIPLGIIAARYEWLAPFIISLTNILQLVPSLAMLAILMLYFGLGFETMVIGLFLYSLMPIVRNTYVGIREVDASIMEAGKGSGMTPLQLLAKVQLPLSIPFLLAGLRVASVIAIAVACIGPYIGAEGLGKEIISGISLQSDVKIYAGAIPATLLAIVADFALGLLEKKAKKRMALA</sequence>
<evidence type="ECO:0000313" key="11">
    <source>
        <dbReference type="Proteomes" id="UP000480246"/>
    </source>
</evidence>
<dbReference type="GO" id="GO:0031460">
    <property type="term" value="P:glycine betaine transport"/>
    <property type="evidence" value="ECO:0007669"/>
    <property type="project" value="TreeGrafter"/>
</dbReference>
<dbReference type="GO" id="GO:0005886">
    <property type="term" value="C:plasma membrane"/>
    <property type="evidence" value="ECO:0007669"/>
    <property type="project" value="UniProtKB-SubCell"/>
</dbReference>
<keyword evidence="5" id="KW-0029">Amino-acid transport</keyword>
<dbReference type="Proteomes" id="UP000480246">
    <property type="component" value="Unassembled WGS sequence"/>
</dbReference>